<dbReference type="SUPFAM" id="SSF53448">
    <property type="entry name" value="Nucleotide-diphospho-sugar transferases"/>
    <property type="match status" value="1"/>
</dbReference>
<dbReference type="EC" id="2.4.-.-" evidence="2"/>
<name>A0AAJ1QZ70_9FLAO</name>
<dbReference type="GO" id="GO:0016758">
    <property type="term" value="F:hexosyltransferase activity"/>
    <property type="evidence" value="ECO:0007669"/>
    <property type="project" value="UniProtKB-ARBA"/>
</dbReference>
<dbReference type="PANTHER" id="PTHR22916">
    <property type="entry name" value="GLYCOSYLTRANSFERASE"/>
    <property type="match status" value="1"/>
</dbReference>
<dbReference type="RefSeq" id="WP_261973365.1">
    <property type="nucleotide sequence ID" value="NZ_CP103460.1"/>
</dbReference>
<dbReference type="InterPro" id="IPR029044">
    <property type="entry name" value="Nucleotide-diphossugar_trans"/>
</dbReference>
<keyword evidence="2" id="KW-0808">Transferase</keyword>
<reference evidence="2 3" key="1">
    <citation type="journal article" date="2014" name="Int. J. Syst. Evol. Microbiol.">
        <title>Complete genome sequence of Corynebacterium casei LMG S-19264T (=DSM 44701T), isolated from a smear-ripened cheese.</title>
        <authorList>
            <consortium name="US DOE Joint Genome Institute (JGI-PGF)"/>
            <person name="Walter F."/>
            <person name="Albersmeier A."/>
            <person name="Kalinowski J."/>
            <person name="Ruckert C."/>
        </authorList>
    </citation>
    <scope>NUCLEOTIDE SEQUENCE [LARGE SCALE GENOMIC DNA]</scope>
    <source>
        <strain evidence="2 3">CECT 8670</strain>
    </source>
</reference>
<evidence type="ECO:0000313" key="3">
    <source>
        <dbReference type="Proteomes" id="UP001228636"/>
    </source>
</evidence>
<dbReference type="InterPro" id="IPR001173">
    <property type="entry name" value="Glyco_trans_2-like"/>
</dbReference>
<proteinExistence type="predicted"/>
<accession>A0AAJ1QZ70</accession>
<keyword evidence="2" id="KW-0328">Glycosyltransferase</keyword>
<dbReference type="Pfam" id="PF00535">
    <property type="entry name" value="Glycos_transf_2"/>
    <property type="match status" value="1"/>
</dbReference>
<gene>
    <name evidence="2" type="ORF">QWY81_12595</name>
</gene>
<evidence type="ECO:0000259" key="1">
    <source>
        <dbReference type="Pfam" id="PF00535"/>
    </source>
</evidence>
<dbReference type="Proteomes" id="UP001228636">
    <property type="component" value="Unassembled WGS sequence"/>
</dbReference>
<dbReference type="PANTHER" id="PTHR22916:SF3">
    <property type="entry name" value="UDP-GLCNAC:BETAGAL BETA-1,3-N-ACETYLGLUCOSAMINYLTRANSFERASE-LIKE PROTEIN 1"/>
    <property type="match status" value="1"/>
</dbReference>
<sequence>MKISVVIPLYNKKDSIVNTINTVLNQTVLPNEIIIVNDGSTDGSDKIVSKLEHPLVRLIYQNNSGVSVARNTGVDKAKHEWIAFLDADDIWNVNYLKEIKALAKEYPNSNVLATAYLMEDYKGKQTPIKLNKITFKNDTGILTNYFEVATYSHPPLWSSAIVIKKEALQEINGFPLGIKSGEDLLTWAKLAIKNEIAYNLKALAVFVQDSAHTYDNKPNRIPEKVDIVGQQLYDLYKKNKEVTCLKEYISSWKKMRASIYLRLGLRYKSIKESLEAIYYNPSNKLVYAYLVLTIVPNSVLNKILKKNQK</sequence>
<comment type="caution">
    <text evidence="2">The sequence shown here is derived from an EMBL/GenBank/DDBJ whole genome shotgun (WGS) entry which is preliminary data.</text>
</comment>
<dbReference type="CDD" id="cd00761">
    <property type="entry name" value="Glyco_tranf_GTA_type"/>
    <property type="match status" value="1"/>
</dbReference>
<dbReference type="Gene3D" id="3.90.550.10">
    <property type="entry name" value="Spore Coat Polysaccharide Biosynthesis Protein SpsA, Chain A"/>
    <property type="match status" value="1"/>
</dbReference>
<dbReference type="AlphaFoldDB" id="A0AAJ1QZ70"/>
<dbReference type="EMBL" id="JAUFQH010000010">
    <property type="protein sequence ID" value="MDN3620296.1"/>
    <property type="molecule type" value="Genomic_DNA"/>
</dbReference>
<feature type="domain" description="Glycosyltransferase 2-like" evidence="1">
    <location>
        <begin position="4"/>
        <end position="136"/>
    </location>
</feature>
<evidence type="ECO:0000313" key="2">
    <source>
        <dbReference type="EMBL" id="MDN3620296.1"/>
    </source>
</evidence>
<protein>
    <submittedName>
        <fullName evidence="2">Glycosyltransferase family 2 protein</fullName>
        <ecNumber evidence="2">2.4.-.-</ecNumber>
    </submittedName>
</protein>
<organism evidence="2 3">
    <name type="scientific">Polaribacter sejongensis</name>
    <dbReference type="NCBI Taxonomy" id="985043"/>
    <lineage>
        <taxon>Bacteria</taxon>
        <taxon>Pseudomonadati</taxon>
        <taxon>Bacteroidota</taxon>
        <taxon>Flavobacteriia</taxon>
        <taxon>Flavobacteriales</taxon>
        <taxon>Flavobacteriaceae</taxon>
    </lineage>
</organism>